<gene>
    <name evidence="1" type="ORF">ACFQ5N_06425</name>
</gene>
<sequence>MKNSGMVEQDLLNCGRLLNSAEVLYLGGFKSHTTLIKMENAGEIKVARRIGNQKRYAPAHIKQVFGL</sequence>
<keyword evidence="2" id="KW-1185">Reference proteome</keyword>
<reference evidence="2" key="1">
    <citation type="journal article" date="2019" name="Int. J. Syst. Evol. Microbiol.">
        <title>The Global Catalogue of Microorganisms (GCM) 10K type strain sequencing project: providing services to taxonomists for standard genome sequencing and annotation.</title>
        <authorList>
            <consortium name="The Broad Institute Genomics Platform"/>
            <consortium name="The Broad Institute Genome Sequencing Center for Infectious Disease"/>
            <person name="Wu L."/>
            <person name="Ma J."/>
        </authorList>
    </citation>
    <scope>NUCLEOTIDE SEQUENCE [LARGE SCALE GENOMIC DNA]</scope>
    <source>
        <strain evidence="2">CCUG 62221</strain>
    </source>
</reference>
<comment type="caution">
    <text evidence="1">The sequence shown here is derived from an EMBL/GenBank/DDBJ whole genome shotgun (WGS) entry which is preliminary data.</text>
</comment>
<accession>A0ABW3WPN4</accession>
<dbReference type="RefSeq" id="WP_386808666.1">
    <property type="nucleotide sequence ID" value="NZ_JBHTMV010000003.1"/>
</dbReference>
<name>A0ABW3WPN4_9FLAO</name>
<organism evidence="1 2">
    <name type="scientific">Lutibacter holmesii</name>
    <dbReference type="NCBI Taxonomy" id="1137985"/>
    <lineage>
        <taxon>Bacteria</taxon>
        <taxon>Pseudomonadati</taxon>
        <taxon>Bacteroidota</taxon>
        <taxon>Flavobacteriia</taxon>
        <taxon>Flavobacteriales</taxon>
        <taxon>Flavobacteriaceae</taxon>
        <taxon>Lutibacter</taxon>
    </lineage>
</organism>
<evidence type="ECO:0000313" key="1">
    <source>
        <dbReference type="EMBL" id="MFD1293467.1"/>
    </source>
</evidence>
<dbReference type="EMBL" id="JBHTMV010000003">
    <property type="protein sequence ID" value="MFD1293467.1"/>
    <property type="molecule type" value="Genomic_DNA"/>
</dbReference>
<proteinExistence type="predicted"/>
<protein>
    <recommendedName>
        <fullName evidence="3">HTH merR-type domain-containing protein</fullName>
    </recommendedName>
</protein>
<evidence type="ECO:0008006" key="3">
    <source>
        <dbReference type="Google" id="ProtNLM"/>
    </source>
</evidence>
<evidence type="ECO:0000313" key="2">
    <source>
        <dbReference type="Proteomes" id="UP001597241"/>
    </source>
</evidence>
<dbReference type="Proteomes" id="UP001597241">
    <property type="component" value="Unassembled WGS sequence"/>
</dbReference>